<evidence type="ECO:0000313" key="1">
    <source>
        <dbReference type="EMBL" id="CAD7259766.1"/>
    </source>
</evidence>
<dbReference type="GO" id="GO:0032880">
    <property type="term" value="P:regulation of protein localization"/>
    <property type="evidence" value="ECO:0007669"/>
    <property type="project" value="TreeGrafter"/>
</dbReference>
<dbReference type="InterPro" id="IPR028842">
    <property type="entry name" value="Afadin"/>
</dbReference>
<dbReference type="GO" id="GO:0050839">
    <property type="term" value="F:cell adhesion molecule binding"/>
    <property type="evidence" value="ECO:0007669"/>
    <property type="project" value="TreeGrafter"/>
</dbReference>
<dbReference type="PANTHER" id="PTHR10398">
    <property type="entry name" value="AFADIN"/>
    <property type="match status" value="1"/>
</dbReference>
<dbReference type="GO" id="GO:0005912">
    <property type="term" value="C:adherens junction"/>
    <property type="evidence" value="ECO:0007669"/>
    <property type="project" value="TreeGrafter"/>
</dbReference>
<dbReference type="AlphaFoldDB" id="A0A7R9ASZ8"/>
<reference evidence="1" key="1">
    <citation type="submission" date="2020-11" db="EMBL/GenBank/DDBJ databases">
        <authorList>
            <person name="Tran Van P."/>
        </authorList>
    </citation>
    <scope>NUCLEOTIDE SEQUENCE</scope>
</reference>
<name>A0A7R9ASZ8_TIMSH</name>
<gene>
    <name evidence="1" type="ORF">TSIB3V08_LOCUS3964</name>
</gene>
<organism evidence="1">
    <name type="scientific">Timema shepardi</name>
    <name type="common">Walking stick</name>
    <dbReference type="NCBI Taxonomy" id="629360"/>
    <lineage>
        <taxon>Eukaryota</taxon>
        <taxon>Metazoa</taxon>
        <taxon>Ecdysozoa</taxon>
        <taxon>Arthropoda</taxon>
        <taxon>Hexapoda</taxon>
        <taxon>Insecta</taxon>
        <taxon>Pterygota</taxon>
        <taxon>Neoptera</taxon>
        <taxon>Polyneoptera</taxon>
        <taxon>Phasmatodea</taxon>
        <taxon>Timematodea</taxon>
        <taxon>Timematoidea</taxon>
        <taxon>Timematidae</taxon>
        <taxon>Timema</taxon>
    </lineage>
</organism>
<accession>A0A7R9ASZ8</accession>
<protein>
    <submittedName>
        <fullName evidence="1">Uncharacterized protein</fullName>
    </submittedName>
</protein>
<sequence>MNRSLISSLKGLIKKAAEYLVRTGSVVVLEVGKQGAIYHGLATLLQQPSPVMTRGVGNSFRVEEWGSQANHMVICLKHPSTTKGTPKERLVICQLQCDLDKLLIAATTVKNA</sequence>
<dbReference type="EMBL" id="OC001373">
    <property type="protein sequence ID" value="CAD7259766.1"/>
    <property type="molecule type" value="Genomic_DNA"/>
</dbReference>
<dbReference type="PANTHER" id="PTHR10398:SF2">
    <property type="entry name" value="AFADIN"/>
    <property type="match status" value="1"/>
</dbReference>
<proteinExistence type="predicted"/>